<sequence>MSFPHSPKALALKSQLFSLAQKTKNPFIANKLHAQIIKSGLNHHHPFPKTLINVYAKCGLLQHALKLFDALPHRDHVAWATILSACNISNLPHKAFSISLPILQQGLQPDHFVFSSLIKACANLGSVYLKQGKQLHGLFLLSPFSEDDVVKSSLVDMYAKFELPDYGRAVFDSISELSSVSWTAMISGYARSGRKVEAIKLFRQSPFKNLYAWTALISGLVQSGNATDALYLFVEMRREGVSIADPLVLSSAVGACANAAVWELGKQVHGVVISLGYESCLFISNALVDMYAKCSDLVAAKYIFCEIRRKDVVSWTSIIVGTAQHGLAEEALTLYDDMVMAGIRPNEVTFVGLIYACSHVGLVKKGRALFKSMVEDFGIRPSLQHYTCLLDLFSRSGHLDEAENLIKTMPFKPDEPTWAALLSACKQHGNTKMAVRIADNLLDLKPEDPSSYILLSNVYAGAGMWENVSKVRKLMAVKEVKKEPGYSCIDLGRESQVFHAGEASQPMKDEILGLMRKLDAEMKKRGYVPDTSSVLHDMDQQEKERQLFWHSERLAVAYGLLKAVPGTIIRIVKNLRVCGDCHTVLKLISTITSREIYVRDAKRYHHFKDGKCSCNDFWKKD</sequence>
<protein>
    <submittedName>
        <fullName evidence="1">Uncharacterized protein</fullName>
    </submittedName>
</protein>
<evidence type="ECO:0000313" key="1">
    <source>
        <dbReference type="EMBL" id="CAJ2668158.1"/>
    </source>
</evidence>
<dbReference type="EMBL" id="CASHSV030000513">
    <property type="protein sequence ID" value="CAJ2668158.1"/>
    <property type="molecule type" value="Genomic_DNA"/>
</dbReference>
<evidence type="ECO:0000313" key="2">
    <source>
        <dbReference type="Proteomes" id="UP001177021"/>
    </source>
</evidence>
<accession>A0ACB0LFE0</accession>
<dbReference type="Proteomes" id="UP001177021">
    <property type="component" value="Unassembled WGS sequence"/>
</dbReference>
<organism evidence="1 2">
    <name type="scientific">Trifolium pratense</name>
    <name type="common">Red clover</name>
    <dbReference type="NCBI Taxonomy" id="57577"/>
    <lineage>
        <taxon>Eukaryota</taxon>
        <taxon>Viridiplantae</taxon>
        <taxon>Streptophyta</taxon>
        <taxon>Embryophyta</taxon>
        <taxon>Tracheophyta</taxon>
        <taxon>Spermatophyta</taxon>
        <taxon>Magnoliopsida</taxon>
        <taxon>eudicotyledons</taxon>
        <taxon>Gunneridae</taxon>
        <taxon>Pentapetalae</taxon>
        <taxon>rosids</taxon>
        <taxon>fabids</taxon>
        <taxon>Fabales</taxon>
        <taxon>Fabaceae</taxon>
        <taxon>Papilionoideae</taxon>
        <taxon>50 kb inversion clade</taxon>
        <taxon>NPAAA clade</taxon>
        <taxon>Hologalegina</taxon>
        <taxon>IRL clade</taxon>
        <taxon>Trifolieae</taxon>
        <taxon>Trifolium</taxon>
    </lineage>
</organism>
<comment type="caution">
    <text evidence="1">The sequence shown here is derived from an EMBL/GenBank/DDBJ whole genome shotgun (WGS) entry which is preliminary data.</text>
</comment>
<keyword evidence="2" id="KW-1185">Reference proteome</keyword>
<gene>
    <name evidence="1" type="ORF">MILVUS5_LOCUS32606</name>
</gene>
<reference evidence="1" key="1">
    <citation type="submission" date="2023-10" db="EMBL/GenBank/DDBJ databases">
        <authorList>
            <person name="Rodriguez Cubillos JULIANA M."/>
            <person name="De Vega J."/>
        </authorList>
    </citation>
    <scope>NUCLEOTIDE SEQUENCE</scope>
</reference>
<proteinExistence type="predicted"/>
<name>A0ACB0LFE0_TRIPR</name>